<evidence type="ECO:0000313" key="10">
    <source>
        <dbReference type="Proteomes" id="UP001642540"/>
    </source>
</evidence>
<keyword evidence="4 8" id="KW-0812">Transmembrane</keyword>
<feature type="transmembrane region" description="Helical" evidence="8">
    <location>
        <begin position="64"/>
        <end position="84"/>
    </location>
</feature>
<proteinExistence type="inferred from homology"/>
<comment type="subcellular location">
    <subcellularLocation>
        <location evidence="1">Membrane</location>
        <topology evidence="1">Single-pass membrane protein</topology>
    </subcellularLocation>
</comment>
<evidence type="ECO:0000256" key="2">
    <source>
        <dbReference type="ARBA" id="ARBA00009328"/>
    </source>
</evidence>
<evidence type="ECO:0000313" key="9">
    <source>
        <dbReference type="EMBL" id="CAL8105191.1"/>
    </source>
</evidence>
<comment type="similarity">
    <text evidence="2">Belongs to the SMIM8 family.</text>
</comment>
<organism evidence="9 10">
    <name type="scientific">Orchesella dallaii</name>
    <dbReference type="NCBI Taxonomy" id="48710"/>
    <lineage>
        <taxon>Eukaryota</taxon>
        <taxon>Metazoa</taxon>
        <taxon>Ecdysozoa</taxon>
        <taxon>Arthropoda</taxon>
        <taxon>Hexapoda</taxon>
        <taxon>Collembola</taxon>
        <taxon>Entomobryomorpha</taxon>
        <taxon>Entomobryoidea</taxon>
        <taxon>Orchesellidae</taxon>
        <taxon>Orchesellinae</taxon>
        <taxon>Orchesella</taxon>
    </lineage>
</organism>
<dbReference type="EMBL" id="CAXLJM020000036">
    <property type="protein sequence ID" value="CAL8105191.1"/>
    <property type="molecule type" value="Genomic_DNA"/>
</dbReference>
<protein>
    <recommendedName>
        <fullName evidence="3">Small integral membrane protein 8</fullName>
    </recommendedName>
</protein>
<dbReference type="InterPro" id="IPR026686">
    <property type="entry name" value="UPF0708"/>
</dbReference>
<name>A0ABP1QK32_9HEXA</name>
<keyword evidence="5 8" id="KW-1133">Transmembrane helix</keyword>
<feature type="region of interest" description="Disordered" evidence="7">
    <location>
        <begin position="1"/>
        <end position="41"/>
    </location>
</feature>
<dbReference type="Proteomes" id="UP001642540">
    <property type="component" value="Unassembled WGS sequence"/>
</dbReference>
<keyword evidence="10" id="KW-1185">Reference proteome</keyword>
<evidence type="ECO:0000256" key="6">
    <source>
        <dbReference type="ARBA" id="ARBA00023136"/>
    </source>
</evidence>
<evidence type="ECO:0000256" key="4">
    <source>
        <dbReference type="ARBA" id="ARBA00022692"/>
    </source>
</evidence>
<evidence type="ECO:0000256" key="8">
    <source>
        <dbReference type="SAM" id="Phobius"/>
    </source>
</evidence>
<keyword evidence="6 8" id="KW-0472">Membrane</keyword>
<dbReference type="Pfam" id="PF14937">
    <property type="entry name" value="DUF4500"/>
    <property type="match status" value="1"/>
</dbReference>
<sequence>MGNSMMKVNQKNMKIPSSPKPDAAASVKPPEKQHEPGEGIRSLKTSNIFRTLNFELYARPNKTVMVIGVVGFTVCVGYLTYLNYYHYDHNEYYEAFAEDGTKILRPKKSRWDS</sequence>
<feature type="compositionally biased region" description="Basic and acidic residues" evidence="7">
    <location>
        <begin position="29"/>
        <end position="38"/>
    </location>
</feature>
<dbReference type="PANTHER" id="PTHR14274">
    <property type="entry name" value="SMALL INTEGRAL MEMBRANE PROTEIN 8"/>
    <property type="match status" value="1"/>
</dbReference>
<reference evidence="9 10" key="1">
    <citation type="submission" date="2024-08" db="EMBL/GenBank/DDBJ databases">
        <authorList>
            <person name="Cucini C."/>
            <person name="Frati F."/>
        </authorList>
    </citation>
    <scope>NUCLEOTIDE SEQUENCE [LARGE SCALE GENOMIC DNA]</scope>
</reference>
<comment type="caution">
    <text evidence="9">The sequence shown here is derived from an EMBL/GenBank/DDBJ whole genome shotgun (WGS) entry which is preliminary data.</text>
</comment>
<evidence type="ECO:0000256" key="7">
    <source>
        <dbReference type="SAM" id="MobiDB-lite"/>
    </source>
</evidence>
<gene>
    <name evidence="9" type="ORF">ODALV1_LOCUS11985</name>
</gene>
<accession>A0ABP1QK32</accession>
<feature type="compositionally biased region" description="Polar residues" evidence="7">
    <location>
        <begin position="1"/>
        <end position="12"/>
    </location>
</feature>
<dbReference type="PANTHER" id="PTHR14274:SF1">
    <property type="entry name" value="SMALL INTEGRAL MEMBRANE PROTEIN 8"/>
    <property type="match status" value="1"/>
</dbReference>
<evidence type="ECO:0000256" key="3">
    <source>
        <dbReference type="ARBA" id="ARBA00014451"/>
    </source>
</evidence>
<evidence type="ECO:0000256" key="1">
    <source>
        <dbReference type="ARBA" id="ARBA00004167"/>
    </source>
</evidence>
<evidence type="ECO:0000256" key="5">
    <source>
        <dbReference type="ARBA" id="ARBA00022989"/>
    </source>
</evidence>